<feature type="transmembrane region" description="Helical" evidence="8">
    <location>
        <begin position="154"/>
        <end position="171"/>
    </location>
</feature>
<dbReference type="Proteomes" id="UP001530400">
    <property type="component" value="Unassembled WGS sequence"/>
</dbReference>
<dbReference type="GO" id="GO:0034220">
    <property type="term" value="P:monoatomic ion transmembrane transport"/>
    <property type="evidence" value="ECO:0007669"/>
    <property type="project" value="UniProtKB-KW"/>
</dbReference>
<keyword evidence="7" id="KW-0407">Ion channel</keyword>
<evidence type="ECO:0000256" key="8">
    <source>
        <dbReference type="SAM" id="Phobius"/>
    </source>
</evidence>
<feature type="transmembrane region" description="Helical" evidence="8">
    <location>
        <begin position="101"/>
        <end position="121"/>
    </location>
</feature>
<dbReference type="PANTHER" id="PTHR11003:SF291">
    <property type="entry name" value="IP11374P"/>
    <property type="match status" value="1"/>
</dbReference>
<dbReference type="Gene3D" id="1.10.287.70">
    <property type="match status" value="2"/>
</dbReference>
<feature type="transmembrane region" description="Helical" evidence="8">
    <location>
        <begin position="39"/>
        <end position="56"/>
    </location>
</feature>
<evidence type="ECO:0000256" key="3">
    <source>
        <dbReference type="ARBA" id="ARBA00022692"/>
    </source>
</evidence>
<evidence type="ECO:0000259" key="9">
    <source>
        <dbReference type="Pfam" id="PF07885"/>
    </source>
</evidence>
<comment type="subcellular location">
    <subcellularLocation>
        <location evidence="1">Membrane</location>
        <topology evidence="1">Multi-pass membrane protein</topology>
    </subcellularLocation>
</comment>
<keyword evidence="3 8" id="KW-0812">Transmembrane</keyword>
<proteinExistence type="predicted"/>
<dbReference type="AlphaFoldDB" id="A0ABD3P8J2"/>
<accession>A0ABD3P8J2</accession>
<evidence type="ECO:0000313" key="10">
    <source>
        <dbReference type="EMBL" id="KAL3783496.1"/>
    </source>
</evidence>
<reference evidence="10 11" key="1">
    <citation type="submission" date="2024-10" db="EMBL/GenBank/DDBJ databases">
        <title>Updated reference genomes for cyclostephanoid diatoms.</title>
        <authorList>
            <person name="Roberts W.R."/>
            <person name="Alverson A.J."/>
        </authorList>
    </citation>
    <scope>NUCLEOTIDE SEQUENCE [LARGE SCALE GENOMIC DNA]</scope>
    <source>
        <strain evidence="10 11">AJA010-31</strain>
    </source>
</reference>
<keyword evidence="11" id="KW-1185">Reference proteome</keyword>
<evidence type="ECO:0000256" key="6">
    <source>
        <dbReference type="ARBA" id="ARBA00023136"/>
    </source>
</evidence>
<keyword evidence="4 8" id="KW-1133">Transmembrane helix</keyword>
<dbReference type="InterPro" id="IPR003280">
    <property type="entry name" value="2pore_dom_K_chnl"/>
</dbReference>
<dbReference type="GO" id="GO:0016020">
    <property type="term" value="C:membrane"/>
    <property type="evidence" value="ECO:0007669"/>
    <property type="project" value="UniProtKB-SubCell"/>
</dbReference>
<dbReference type="InterPro" id="IPR013099">
    <property type="entry name" value="K_chnl_dom"/>
</dbReference>
<feature type="domain" description="Potassium channel" evidence="9">
    <location>
        <begin position="111"/>
        <end position="171"/>
    </location>
</feature>
<comment type="caution">
    <text evidence="10">The sequence shown here is derived from an EMBL/GenBank/DDBJ whole genome shotgun (WGS) entry which is preliminary data.</text>
</comment>
<organism evidence="10 11">
    <name type="scientific">Cyclotella atomus</name>
    <dbReference type="NCBI Taxonomy" id="382360"/>
    <lineage>
        <taxon>Eukaryota</taxon>
        <taxon>Sar</taxon>
        <taxon>Stramenopiles</taxon>
        <taxon>Ochrophyta</taxon>
        <taxon>Bacillariophyta</taxon>
        <taxon>Coscinodiscophyceae</taxon>
        <taxon>Thalassiosirophycidae</taxon>
        <taxon>Stephanodiscales</taxon>
        <taxon>Stephanodiscaceae</taxon>
        <taxon>Cyclotella</taxon>
    </lineage>
</organism>
<dbReference type="EMBL" id="JALLPJ020000762">
    <property type="protein sequence ID" value="KAL3783496.1"/>
    <property type="molecule type" value="Genomic_DNA"/>
</dbReference>
<evidence type="ECO:0000256" key="5">
    <source>
        <dbReference type="ARBA" id="ARBA00023065"/>
    </source>
</evidence>
<keyword evidence="2" id="KW-0813">Transport</keyword>
<feature type="transmembrane region" description="Helical" evidence="8">
    <location>
        <begin position="6"/>
        <end position="27"/>
    </location>
</feature>
<evidence type="ECO:0000256" key="4">
    <source>
        <dbReference type="ARBA" id="ARBA00022989"/>
    </source>
</evidence>
<evidence type="ECO:0000256" key="7">
    <source>
        <dbReference type="ARBA" id="ARBA00023303"/>
    </source>
</evidence>
<evidence type="ECO:0000313" key="11">
    <source>
        <dbReference type="Proteomes" id="UP001530400"/>
    </source>
</evidence>
<gene>
    <name evidence="10" type="ORF">ACHAWO_009714</name>
</gene>
<evidence type="ECO:0000256" key="2">
    <source>
        <dbReference type="ARBA" id="ARBA00022448"/>
    </source>
</evidence>
<name>A0ABD3P8J2_9STRA</name>
<evidence type="ECO:0000256" key="1">
    <source>
        <dbReference type="ARBA" id="ARBA00004141"/>
    </source>
</evidence>
<feature type="transmembrane region" description="Helical" evidence="8">
    <location>
        <begin position="68"/>
        <end position="89"/>
    </location>
</feature>
<feature type="domain" description="Potassium channel" evidence="9">
    <location>
        <begin position="23"/>
        <end position="92"/>
    </location>
</feature>
<dbReference type="SUPFAM" id="SSF81324">
    <property type="entry name" value="Voltage-gated potassium channels"/>
    <property type="match status" value="2"/>
</dbReference>
<sequence length="199" mass="21256">MAELSTTRLLTVAASLLGIGTLGFYHIDGMMADDAKGDRWINAFYCCVMTLTTVGYGDICPSNKLSHLGRVFIVSLSFCGLGMFCGPVMDFASSWTKRIPGGVLGPGVCALAMGMSLFMMIEDMPAFDAAYLTIITGTTVGYGDLSASTDSGRLATAFFAILVINVIGGLLQPAKGYLSDLCLVKPKPKPRKKKRRKND</sequence>
<keyword evidence="5" id="KW-0406">Ion transport</keyword>
<keyword evidence="6 8" id="KW-0472">Membrane</keyword>
<dbReference type="PANTHER" id="PTHR11003">
    <property type="entry name" value="POTASSIUM CHANNEL, SUBFAMILY K"/>
    <property type="match status" value="1"/>
</dbReference>
<dbReference type="Pfam" id="PF07885">
    <property type="entry name" value="Ion_trans_2"/>
    <property type="match status" value="2"/>
</dbReference>
<protein>
    <recommendedName>
        <fullName evidence="9">Potassium channel domain-containing protein</fullName>
    </recommendedName>
</protein>